<dbReference type="Proteomes" id="UP000000600">
    <property type="component" value="Unassembled WGS sequence"/>
</dbReference>
<dbReference type="InParanoid" id="A0D1N7"/>
<reference evidence="1 2" key="1">
    <citation type="journal article" date="2006" name="Nature">
        <title>Global trends of whole-genome duplications revealed by the ciliate Paramecium tetraurelia.</title>
        <authorList>
            <consortium name="Genoscope"/>
            <person name="Aury J.-M."/>
            <person name="Jaillon O."/>
            <person name="Duret L."/>
            <person name="Noel B."/>
            <person name="Jubin C."/>
            <person name="Porcel B.M."/>
            <person name="Segurens B."/>
            <person name="Daubin V."/>
            <person name="Anthouard V."/>
            <person name="Aiach N."/>
            <person name="Arnaiz O."/>
            <person name="Billaut A."/>
            <person name="Beisson J."/>
            <person name="Blanc I."/>
            <person name="Bouhouche K."/>
            <person name="Camara F."/>
            <person name="Duharcourt S."/>
            <person name="Guigo R."/>
            <person name="Gogendeau D."/>
            <person name="Katinka M."/>
            <person name="Keller A.-M."/>
            <person name="Kissmehl R."/>
            <person name="Klotz C."/>
            <person name="Koll F."/>
            <person name="Le Moue A."/>
            <person name="Lepere C."/>
            <person name="Malinsky S."/>
            <person name="Nowacki M."/>
            <person name="Nowak J.K."/>
            <person name="Plattner H."/>
            <person name="Poulain J."/>
            <person name="Ruiz F."/>
            <person name="Serrano V."/>
            <person name="Zagulski M."/>
            <person name="Dessen P."/>
            <person name="Betermier M."/>
            <person name="Weissenbach J."/>
            <person name="Scarpelli C."/>
            <person name="Schachter V."/>
            <person name="Sperling L."/>
            <person name="Meyer E."/>
            <person name="Cohen J."/>
            <person name="Wincker P."/>
        </authorList>
    </citation>
    <scope>NUCLEOTIDE SEQUENCE [LARGE SCALE GENOMIC DNA]</scope>
    <source>
        <strain evidence="1 2">Stock d4-2</strain>
    </source>
</reference>
<dbReference type="RefSeq" id="XP_001444351.1">
    <property type="nucleotide sequence ID" value="XM_001444314.1"/>
</dbReference>
<dbReference type="EMBL" id="CT868252">
    <property type="protein sequence ID" value="CAK76954.1"/>
    <property type="molecule type" value="Genomic_DNA"/>
</dbReference>
<dbReference type="HOGENOM" id="CLU_515339_0_0_1"/>
<name>A0D1N7_PARTE</name>
<keyword evidence="2" id="KW-1185">Reference proteome</keyword>
<organism evidence="1 2">
    <name type="scientific">Paramecium tetraurelia</name>
    <dbReference type="NCBI Taxonomy" id="5888"/>
    <lineage>
        <taxon>Eukaryota</taxon>
        <taxon>Sar</taxon>
        <taxon>Alveolata</taxon>
        <taxon>Ciliophora</taxon>
        <taxon>Intramacronucleata</taxon>
        <taxon>Oligohymenophorea</taxon>
        <taxon>Peniculida</taxon>
        <taxon>Parameciidae</taxon>
        <taxon>Paramecium</taxon>
    </lineage>
</organism>
<sequence>MMFALSKYNETLNLQSIVQNQKNNLFSSEQVFEHIISQFLTKLKKSNDRILAIEYLISNFPNNNYFINYKEQLDGKLIGKKWQKFNDHGLQKNFEYFVKRKKLHDVHQSFDWKRLNQLLEDKEFVLACGFPTSLDKRKHIFEKLQHHGFRIIDLMRQCKQKTFQLNSIILKNLIFFFFIPQELEISHLEQQELFQILGEILSQFWIQFEYHYQQLQSLTQNLDNDSSASQLKNLKDLLDFIKQGSNIILQKNHIHSLNLTNIEILIDKLLPIDFDLQHIFYMMCFYCFQKFAQYYSTQLDLQNPNVKFINIKQYLQRIMSPNDQLNQNLMLQLQEYKDRQIQLITQQKICLNQSIKDLLQQITKKNWYELIKKLHVINLNSYTQQNAKFFNLLTNISSEKIYEVAKLLETLIMEDSLIKVVLILEQQKQNFYPQELESILRIVLENSYQSIINFQLLYSVLSQDRSQTEKENILKVAEYDENLPLEQKIQMLSNFSYDQLKLVFNQDVLINTLIESYLQNLTQNHFSLL</sequence>
<dbReference type="KEGG" id="ptm:GSPATT00012478001"/>
<protein>
    <submittedName>
        <fullName evidence="1">Uncharacterized protein</fullName>
    </submittedName>
</protein>
<gene>
    <name evidence="1" type="ORF">GSPATT00012478001</name>
</gene>
<dbReference type="GeneID" id="5030136"/>
<dbReference type="AlphaFoldDB" id="A0D1N7"/>
<evidence type="ECO:0000313" key="2">
    <source>
        <dbReference type="Proteomes" id="UP000000600"/>
    </source>
</evidence>
<evidence type="ECO:0000313" key="1">
    <source>
        <dbReference type="EMBL" id="CAK76954.1"/>
    </source>
</evidence>
<proteinExistence type="predicted"/>
<accession>A0D1N7</accession>